<evidence type="ECO:0000256" key="3">
    <source>
        <dbReference type="ARBA" id="ARBA00023002"/>
    </source>
</evidence>
<dbReference type="OrthoDB" id="56323at2"/>
<evidence type="ECO:0000313" key="7">
    <source>
        <dbReference type="EMBL" id="OTO05435.1"/>
    </source>
</evidence>
<dbReference type="PANTHER" id="PTHR43563:SF1">
    <property type="entry name" value="AMINE OXIDASE [FLAVIN-CONTAINING] B"/>
    <property type="match status" value="1"/>
</dbReference>
<keyword evidence="8" id="KW-1185">Reference proteome</keyword>
<sequence length="450" mass="50866">MANKYDVIIVGAGFAGLSAGLALKEKGLNTCILEARGRVGGRTETKWLDKDMQIDLGGQWIGPTQDRMYELVEKYNVKIFPTQLFGKEKYYYFNEIHDQVPPEMMTMFDVIDDLAKKVNLEAPQKSPDINYQDRVTFDAWLHTQIDDEEVIEFLGRILAGGLLSSDAGEVSLFQVLYYIASGQGTEILLGSKGGAQQDRIVGGPQALASKMAEDYGSELKLNQVVRTVRKMDQSYFVETENGNCYETKFVLMALPPSVLNSKITFIPELPTMKKKMLQNILPGSASKYHAVYDKPFWRKQGLSGQFNLSQGWIMESIDNSNENREEGIITFFVYGVDSIKLNELPEEKRKQLLINELVKVYGEQAREPKYFLTQDWNEETFTNGCFTGHFAPCGFLKYGAIIREEVGGIHWAGTETATIWNGYFEGAVRSGEREAEKIIKKNELLSMKNM</sequence>
<keyword evidence="3" id="KW-0560">Oxidoreductase</keyword>
<reference evidence="7" key="1">
    <citation type="submission" date="2017-05" db="EMBL/GenBank/DDBJ databases">
        <title>The Genome Sequence of Enterococcus sp. 4G2_DIV0659.</title>
        <authorList>
            <consortium name="The Broad Institute Genomics Platform"/>
            <consortium name="The Broad Institute Genomic Center for Infectious Diseases"/>
            <person name="Earl A."/>
            <person name="Manson A."/>
            <person name="Schwartman J."/>
            <person name="Gilmore M."/>
            <person name="Abouelleil A."/>
            <person name="Cao P."/>
            <person name="Chapman S."/>
            <person name="Cusick C."/>
            <person name="Shea T."/>
            <person name="Young S."/>
            <person name="Neafsey D."/>
            <person name="Nusbaum C."/>
            <person name="Birren B."/>
        </authorList>
    </citation>
    <scope>NUCLEOTIDE SEQUENCE [LARGE SCALE GENOMIC DNA]</scope>
    <source>
        <strain evidence="7">4G2_DIV0659</strain>
    </source>
</reference>
<dbReference type="InterPro" id="IPR002937">
    <property type="entry name" value="Amino_oxidase"/>
</dbReference>
<dbReference type="InterPro" id="IPR036188">
    <property type="entry name" value="FAD/NAD-bd_sf"/>
</dbReference>
<reference evidence="6 8" key="2">
    <citation type="submission" date="2018-07" db="EMBL/GenBank/DDBJ databases">
        <title>The Genome Sequence of Enterococcus sp. DIV0659b.</title>
        <authorList>
            <consortium name="The Broad Institute Genomics Platform"/>
            <consortium name="The Broad Institute Genomic Center for Infectious Diseases"/>
            <person name="Earl A."/>
            <person name="Manson A."/>
            <person name="Schwartman J."/>
            <person name="Gilmore M."/>
            <person name="Abouelleil A."/>
            <person name="Cao P."/>
            <person name="Chapman S."/>
            <person name="Cusick C."/>
            <person name="Shea T."/>
            <person name="Young S."/>
            <person name="Neafsey D."/>
            <person name="Nusbaum C."/>
            <person name="Birren B."/>
        </authorList>
    </citation>
    <scope>NUCLEOTIDE SEQUENCE [LARGE SCALE GENOMIC DNA]</scope>
    <source>
        <strain evidence="6 8">4G2_DIV0659</strain>
    </source>
</reference>
<protein>
    <recommendedName>
        <fullName evidence="5">Amine oxidase domain-containing protein</fullName>
    </recommendedName>
</protein>
<dbReference type="RefSeq" id="WP_086331476.1">
    <property type="nucleotide sequence ID" value="NZ_NGLE02000001.1"/>
</dbReference>
<dbReference type="AlphaFoldDB" id="A0A242C5A4"/>
<name>A0A242C5A4_9ENTE</name>
<evidence type="ECO:0000313" key="6">
    <source>
        <dbReference type="EMBL" id="MEI5992784.1"/>
    </source>
</evidence>
<dbReference type="InterPro" id="IPR050703">
    <property type="entry name" value="Flavin_MAO"/>
</dbReference>
<dbReference type="PANTHER" id="PTHR43563">
    <property type="entry name" value="AMINE OXIDASE"/>
    <property type="match status" value="1"/>
</dbReference>
<feature type="binding site" evidence="4">
    <location>
        <position position="332"/>
    </location>
    <ligand>
        <name>substrate</name>
    </ligand>
</feature>
<feature type="domain" description="Amine oxidase" evidence="5">
    <location>
        <begin position="14"/>
        <end position="439"/>
    </location>
</feature>
<evidence type="ECO:0000313" key="8">
    <source>
        <dbReference type="Proteomes" id="UP000195139"/>
    </source>
</evidence>
<evidence type="ECO:0000256" key="2">
    <source>
        <dbReference type="ARBA" id="ARBA00005995"/>
    </source>
</evidence>
<evidence type="ECO:0000256" key="4">
    <source>
        <dbReference type="PIRSR" id="PIRSR601613-1"/>
    </source>
</evidence>
<dbReference type="Gene3D" id="3.50.50.60">
    <property type="entry name" value="FAD/NAD(P)-binding domain"/>
    <property type="match status" value="1"/>
</dbReference>
<dbReference type="STRING" id="1834181.A5880_002608"/>
<comment type="caution">
    <text evidence="7">The sequence shown here is derived from an EMBL/GenBank/DDBJ whole genome shotgun (WGS) entry which is preliminary data.</text>
</comment>
<dbReference type="SUPFAM" id="SSF54373">
    <property type="entry name" value="FAD-linked reductases, C-terminal domain"/>
    <property type="match status" value="1"/>
</dbReference>
<dbReference type="Pfam" id="PF01593">
    <property type="entry name" value="Amino_oxidase"/>
    <property type="match status" value="1"/>
</dbReference>
<evidence type="ECO:0000256" key="1">
    <source>
        <dbReference type="ARBA" id="ARBA00001974"/>
    </source>
</evidence>
<dbReference type="Proteomes" id="UP000195139">
    <property type="component" value="Unassembled WGS sequence"/>
</dbReference>
<evidence type="ECO:0000259" key="5">
    <source>
        <dbReference type="Pfam" id="PF01593"/>
    </source>
</evidence>
<proteinExistence type="inferred from homology"/>
<feature type="binding site" evidence="4">
    <location>
        <position position="415"/>
    </location>
    <ligand>
        <name>FAD</name>
        <dbReference type="ChEBI" id="CHEBI:57692"/>
    </ligand>
</feature>
<comment type="similarity">
    <text evidence="2">Belongs to the flavin monoamine oxidase family.</text>
</comment>
<dbReference type="PRINTS" id="PR00757">
    <property type="entry name" value="AMINEOXDASEF"/>
</dbReference>
<dbReference type="EMBL" id="NGLE01000004">
    <property type="protein sequence ID" value="OTO05435.1"/>
    <property type="molecule type" value="Genomic_DNA"/>
</dbReference>
<comment type="cofactor">
    <cofactor evidence="1">
        <name>FAD</name>
        <dbReference type="ChEBI" id="CHEBI:57692"/>
    </cofactor>
</comment>
<accession>A0A242C5A4</accession>
<dbReference type="InterPro" id="IPR001613">
    <property type="entry name" value="Flavin_amine_oxidase"/>
</dbReference>
<feature type="binding site" evidence="4">
    <location>
        <position position="225"/>
    </location>
    <ligand>
        <name>FAD</name>
        <dbReference type="ChEBI" id="CHEBI:57692"/>
    </ligand>
</feature>
<feature type="binding site" evidence="4">
    <location>
        <begin position="34"/>
        <end position="35"/>
    </location>
    <ligand>
        <name>FAD</name>
        <dbReference type="ChEBI" id="CHEBI:57692"/>
    </ligand>
</feature>
<dbReference type="EMBL" id="NGLE02000001">
    <property type="protein sequence ID" value="MEI5992784.1"/>
    <property type="molecule type" value="Genomic_DNA"/>
</dbReference>
<dbReference type="SUPFAM" id="SSF51905">
    <property type="entry name" value="FAD/NAD(P)-binding domain"/>
    <property type="match status" value="1"/>
</dbReference>
<organism evidence="7">
    <name type="scientific">Candidatus Enterococcus mansonii</name>
    <dbReference type="NCBI Taxonomy" id="1834181"/>
    <lineage>
        <taxon>Bacteria</taxon>
        <taxon>Bacillati</taxon>
        <taxon>Bacillota</taxon>
        <taxon>Bacilli</taxon>
        <taxon>Lactobacillales</taxon>
        <taxon>Enterococcaceae</taxon>
        <taxon>Enterococcus</taxon>
    </lineage>
</organism>
<gene>
    <name evidence="6" type="ORF">A5880_000323</name>
    <name evidence="7" type="ORF">A5880_002608</name>
</gene>
<dbReference type="GO" id="GO:0016491">
    <property type="term" value="F:oxidoreductase activity"/>
    <property type="evidence" value="ECO:0007669"/>
    <property type="project" value="UniProtKB-KW"/>
</dbReference>